<proteinExistence type="predicted"/>
<keyword evidence="3" id="KW-1185">Reference proteome</keyword>
<dbReference type="Proteomes" id="UP000054123">
    <property type="component" value="Unassembled WGS sequence"/>
</dbReference>
<dbReference type="PATRIC" id="fig|1450449.3.peg.1516"/>
<name>A0A011NCB0_9PAST</name>
<evidence type="ECO:0000313" key="2">
    <source>
        <dbReference type="EMBL" id="EXI62000.1"/>
    </source>
</evidence>
<comment type="caution">
    <text evidence="2">The sequence shown here is derived from an EMBL/GenBank/DDBJ whole genome shotgun (WGS) entry which is preliminary data.</text>
</comment>
<feature type="chain" id="PRO_5001461098" evidence="1">
    <location>
        <begin position="23"/>
        <end position="190"/>
    </location>
</feature>
<feature type="signal peptide" evidence="1">
    <location>
        <begin position="1"/>
        <end position="22"/>
    </location>
</feature>
<evidence type="ECO:0000313" key="3">
    <source>
        <dbReference type="Proteomes" id="UP000054123"/>
    </source>
</evidence>
<protein>
    <submittedName>
        <fullName evidence="2">Membrane protein</fullName>
    </submittedName>
</protein>
<evidence type="ECO:0000256" key="1">
    <source>
        <dbReference type="SAM" id="SignalP"/>
    </source>
</evidence>
<dbReference type="Gene3D" id="3.15.10.40">
    <property type="entry name" value="Uncharacterised protein PF07273, DUF1439"/>
    <property type="match status" value="1"/>
</dbReference>
<dbReference type="Pfam" id="PF07273">
    <property type="entry name" value="DUF1439"/>
    <property type="match status" value="1"/>
</dbReference>
<organism evidence="2 3">
    <name type="scientific">Mannheimia granulomatis</name>
    <dbReference type="NCBI Taxonomy" id="85402"/>
    <lineage>
        <taxon>Bacteria</taxon>
        <taxon>Pseudomonadati</taxon>
        <taxon>Pseudomonadota</taxon>
        <taxon>Gammaproteobacteria</taxon>
        <taxon>Pasteurellales</taxon>
        <taxon>Pasteurellaceae</taxon>
        <taxon>Mannheimia</taxon>
    </lineage>
</organism>
<dbReference type="EMBL" id="JANJ01000005">
    <property type="protein sequence ID" value="EXI62000.1"/>
    <property type="molecule type" value="Genomic_DNA"/>
</dbReference>
<keyword evidence="1" id="KW-0732">Signal</keyword>
<dbReference type="OrthoDB" id="5688063at2"/>
<dbReference type="InterPro" id="IPR010835">
    <property type="entry name" value="DUF1439"/>
</dbReference>
<gene>
    <name evidence="2" type="ORF">AK33_07705</name>
</gene>
<dbReference type="AlphaFoldDB" id="A0A011NCB0"/>
<sequence length="190" mass="21230">MKILRKLTILLLSSTAMLNAKADLLRISEQEVNDYLATKLAKKVPLKDKVGVPQLFELDYHLHTLSSQIGRTEDKKVAISGVVDGILKARGKKYDASITLNMDTTPYYDSQKGALFLKDIRLLSWSATPSKYQSELQMFLPVLVDGLNSFLSNNPVYTLDESKTQEAMVKKFGKAIVVENGSIKLETTIF</sequence>
<dbReference type="RefSeq" id="WP_042803243.1">
    <property type="nucleotide sequence ID" value="NZ_AVSP01000002.1"/>
</dbReference>
<accession>A0A011NCB0</accession>
<dbReference type="STRING" id="1122190.GCA_000621105_00598"/>
<reference evidence="2 3" key="1">
    <citation type="journal article" date="2014" name="Genome Announc.">
        <title>Genome Sequence of a Presumptive Mannheimia haemolytica Strain with an A1/A6-Cross-Reactive Serotype from a White-Tailed Deer (Odocoileus virginianus).</title>
        <authorList>
            <person name="Lawrence P.K."/>
            <person name="Bey R.F."/>
            <person name="Wiener B."/>
            <person name="Kittichotirat W."/>
            <person name="Bumgarner R.E."/>
        </authorList>
    </citation>
    <scope>NUCLEOTIDE SEQUENCE [LARGE SCALE GENOMIC DNA]</scope>
    <source>
        <strain evidence="2 3">PKL10</strain>
    </source>
</reference>